<comment type="caution">
    <text evidence="1">The sequence shown here is derived from an EMBL/GenBank/DDBJ whole genome shotgun (WGS) entry which is preliminary data.</text>
</comment>
<accession>A0AAD9XMX3</accession>
<dbReference type="PANTHER" id="PTHR48449">
    <property type="entry name" value="DUF1985 DOMAIN-CONTAINING PROTEIN"/>
    <property type="match status" value="1"/>
</dbReference>
<organism evidence="1 2">
    <name type="scientific">Dipteronia dyeriana</name>
    <dbReference type="NCBI Taxonomy" id="168575"/>
    <lineage>
        <taxon>Eukaryota</taxon>
        <taxon>Viridiplantae</taxon>
        <taxon>Streptophyta</taxon>
        <taxon>Embryophyta</taxon>
        <taxon>Tracheophyta</taxon>
        <taxon>Spermatophyta</taxon>
        <taxon>Magnoliopsida</taxon>
        <taxon>eudicotyledons</taxon>
        <taxon>Gunneridae</taxon>
        <taxon>Pentapetalae</taxon>
        <taxon>rosids</taxon>
        <taxon>malvids</taxon>
        <taxon>Sapindales</taxon>
        <taxon>Sapindaceae</taxon>
        <taxon>Hippocastanoideae</taxon>
        <taxon>Acereae</taxon>
        <taxon>Dipteronia</taxon>
    </lineage>
</organism>
<dbReference type="Proteomes" id="UP001280121">
    <property type="component" value="Unassembled WGS sequence"/>
</dbReference>
<evidence type="ECO:0000313" key="2">
    <source>
        <dbReference type="Proteomes" id="UP001280121"/>
    </source>
</evidence>
<dbReference type="EMBL" id="JANJYI010000001">
    <property type="protein sequence ID" value="KAK2662494.1"/>
    <property type="molecule type" value="Genomic_DNA"/>
</dbReference>
<dbReference type="PANTHER" id="PTHR48449:SF1">
    <property type="entry name" value="DUF1985 DOMAIN-CONTAINING PROTEIN"/>
    <property type="match status" value="1"/>
</dbReference>
<name>A0AAD9XMX3_9ROSI</name>
<evidence type="ECO:0000313" key="1">
    <source>
        <dbReference type="EMBL" id="KAK2662494.1"/>
    </source>
</evidence>
<reference evidence="1" key="1">
    <citation type="journal article" date="2023" name="Plant J.">
        <title>Genome sequences and population genomics provide insights into the demographic history, inbreeding, and mutation load of two 'living fossil' tree species of Dipteronia.</title>
        <authorList>
            <person name="Feng Y."/>
            <person name="Comes H.P."/>
            <person name="Chen J."/>
            <person name="Zhu S."/>
            <person name="Lu R."/>
            <person name="Zhang X."/>
            <person name="Li P."/>
            <person name="Qiu J."/>
            <person name="Olsen K.M."/>
            <person name="Qiu Y."/>
        </authorList>
    </citation>
    <scope>NUCLEOTIDE SEQUENCE</scope>
    <source>
        <strain evidence="1">KIB01</strain>
    </source>
</reference>
<gene>
    <name evidence="1" type="ORF">Ddye_001068</name>
</gene>
<protein>
    <submittedName>
        <fullName evidence="1">Uncharacterized protein</fullName>
    </submittedName>
</protein>
<dbReference type="AlphaFoldDB" id="A0AAD9XMX3"/>
<keyword evidence="2" id="KW-1185">Reference proteome</keyword>
<sequence>MANGKDNLVYKHAEDNWFDARVSIYCKLSHLTIITEDMAKGGMLRWWEQSVFKQFFSLNTELFSGKFYHILLYRELNYSDARPDEMWFRIGHNVVKFGKEDFLIVIRLRGKEFDEVEDIIKLGYVYFLSHNAWSRVPLVGWKTEKRENEPGVAVIDEIVLPEETTTFGKKIH</sequence>
<proteinExistence type="predicted"/>